<dbReference type="AlphaFoldDB" id="A0A0E9RGN1"/>
<organism evidence="2">
    <name type="scientific">Anguilla anguilla</name>
    <name type="common">European freshwater eel</name>
    <name type="synonym">Muraena anguilla</name>
    <dbReference type="NCBI Taxonomy" id="7936"/>
    <lineage>
        <taxon>Eukaryota</taxon>
        <taxon>Metazoa</taxon>
        <taxon>Chordata</taxon>
        <taxon>Craniata</taxon>
        <taxon>Vertebrata</taxon>
        <taxon>Euteleostomi</taxon>
        <taxon>Actinopterygii</taxon>
        <taxon>Neopterygii</taxon>
        <taxon>Teleostei</taxon>
        <taxon>Anguilliformes</taxon>
        <taxon>Anguillidae</taxon>
        <taxon>Anguilla</taxon>
    </lineage>
</organism>
<feature type="transmembrane region" description="Helical" evidence="1">
    <location>
        <begin position="12"/>
        <end position="39"/>
    </location>
</feature>
<keyword evidence="1" id="KW-0472">Membrane</keyword>
<reference evidence="2" key="2">
    <citation type="journal article" date="2015" name="Fish Shellfish Immunol.">
        <title>Early steps in the European eel (Anguilla anguilla)-Vibrio vulnificus interaction in the gills: Role of the RtxA13 toxin.</title>
        <authorList>
            <person name="Callol A."/>
            <person name="Pajuelo D."/>
            <person name="Ebbesson L."/>
            <person name="Teles M."/>
            <person name="MacKenzie S."/>
            <person name="Amaro C."/>
        </authorList>
    </citation>
    <scope>NUCLEOTIDE SEQUENCE</scope>
</reference>
<name>A0A0E9RGN1_ANGAN</name>
<protein>
    <submittedName>
        <fullName evidence="2">Uncharacterized protein</fullName>
    </submittedName>
</protein>
<sequence>MWLYVSENIVQLCASIFCVCALHVIVYVSEIIAFFWVYIMCVDTAYDCMCLR</sequence>
<proteinExistence type="predicted"/>
<keyword evidence="1" id="KW-1133">Transmembrane helix</keyword>
<keyword evidence="1" id="KW-0812">Transmembrane</keyword>
<reference evidence="2" key="1">
    <citation type="submission" date="2014-11" db="EMBL/GenBank/DDBJ databases">
        <authorList>
            <person name="Amaro Gonzalez C."/>
        </authorList>
    </citation>
    <scope>NUCLEOTIDE SEQUENCE</scope>
</reference>
<accession>A0A0E9RGN1</accession>
<evidence type="ECO:0000256" key="1">
    <source>
        <dbReference type="SAM" id="Phobius"/>
    </source>
</evidence>
<evidence type="ECO:0000313" key="2">
    <source>
        <dbReference type="EMBL" id="JAH28281.1"/>
    </source>
</evidence>
<dbReference type="EMBL" id="GBXM01080296">
    <property type="protein sequence ID" value="JAH28281.1"/>
    <property type="molecule type" value="Transcribed_RNA"/>
</dbReference>